<dbReference type="STRING" id="341663.Q0CRW4"/>
<dbReference type="HOGENOM" id="CLU_2096405_0_0_1"/>
<organism evidence="2 3">
    <name type="scientific">Aspergillus terreus (strain NIH 2624 / FGSC A1156)</name>
    <dbReference type="NCBI Taxonomy" id="341663"/>
    <lineage>
        <taxon>Eukaryota</taxon>
        <taxon>Fungi</taxon>
        <taxon>Dikarya</taxon>
        <taxon>Ascomycota</taxon>
        <taxon>Pezizomycotina</taxon>
        <taxon>Eurotiomycetes</taxon>
        <taxon>Eurotiomycetidae</taxon>
        <taxon>Eurotiales</taxon>
        <taxon>Aspergillaceae</taxon>
        <taxon>Aspergillus</taxon>
        <taxon>Aspergillus subgen. Circumdati</taxon>
    </lineage>
</organism>
<proteinExistence type="predicted"/>
<sequence>MNQEIMDYLLPWNGPYYPVSSKCSTHPSWAAWYASTHHTSTGAMKNLAPGTGTYGNEADPYDPDWKQDWFGDQYDKLRSIKMYDPEDVFWCWRCVGNEDWEEVIGRALFGPLCQVN</sequence>
<accession>Q0CRW4</accession>
<dbReference type="EMBL" id="CH476597">
    <property type="protein sequence ID" value="EAU36844.1"/>
    <property type="molecule type" value="Genomic_DNA"/>
</dbReference>
<dbReference type="Pfam" id="PF08031">
    <property type="entry name" value="BBE"/>
    <property type="match status" value="1"/>
</dbReference>
<feature type="domain" description="Berberine/berberine-like" evidence="1">
    <location>
        <begin position="54"/>
        <end position="90"/>
    </location>
</feature>
<dbReference type="GO" id="GO:0050660">
    <property type="term" value="F:flavin adenine dinucleotide binding"/>
    <property type="evidence" value="ECO:0007669"/>
    <property type="project" value="InterPro"/>
</dbReference>
<protein>
    <recommendedName>
        <fullName evidence="1">Berberine/berberine-like domain-containing protein</fullName>
    </recommendedName>
</protein>
<gene>
    <name evidence="2" type="ORF">ATEG_03570</name>
</gene>
<dbReference type="GO" id="GO:0016491">
    <property type="term" value="F:oxidoreductase activity"/>
    <property type="evidence" value="ECO:0007669"/>
    <property type="project" value="InterPro"/>
</dbReference>
<dbReference type="OrthoDB" id="9983560at2759"/>
<dbReference type="GeneID" id="4317928"/>
<dbReference type="Proteomes" id="UP000007963">
    <property type="component" value="Unassembled WGS sequence"/>
</dbReference>
<dbReference type="Gene3D" id="3.40.462.20">
    <property type="match status" value="1"/>
</dbReference>
<evidence type="ECO:0000313" key="3">
    <source>
        <dbReference type="Proteomes" id="UP000007963"/>
    </source>
</evidence>
<dbReference type="RefSeq" id="XP_001212748.1">
    <property type="nucleotide sequence ID" value="XM_001212748.1"/>
</dbReference>
<evidence type="ECO:0000313" key="2">
    <source>
        <dbReference type="EMBL" id="EAU36844.1"/>
    </source>
</evidence>
<name>Q0CRW4_ASPTN</name>
<dbReference type="AlphaFoldDB" id="Q0CRW4"/>
<dbReference type="Gene3D" id="3.30.465.10">
    <property type="match status" value="1"/>
</dbReference>
<dbReference type="InterPro" id="IPR016169">
    <property type="entry name" value="FAD-bd_PCMH_sub2"/>
</dbReference>
<reference evidence="3" key="1">
    <citation type="submission" date="2005-09" db="EMBL/GenBank/DDBJ databases">
        <title>Annotation of the Aspergillus terreus NIH2624 genome.</title>
        <authorList>
            <person name="Birren B.W."/>
            <person name="Lander E.S."/>
            <person name="Galagan J.E."/>
            <person name="Nusbaum C."/>
            <person name="Devon K."/>
            <person name="Henn M."/>
            <person name="Ma L.-J."/>
            <person name="Jaffe D.B."/>
            <person name="Butler J."/>
            <person name="Alvarez P."/>
            <person name="Gnerre S."/>
            <person name="Grabherr M."/>
            <person name="Kleber M."/>
            <person name="Mauceli E.W."/>
            <person name="Brockman W."/>
            <person name="Rounsley S."/>
            <person name="Young S.K."/>
            <person name="LaButti K."/>
            <person name="Pushparaj V."/>
            <person name="DeCaprio D."/>
            <person name="Crawford M."/>
            <person name="Koehrsen M."/>
            <person name="Engels R."/>
            <person name="Montgomery P."/>
            <person name="Pearson M."/>
            <person name="Howarth C."/>
            <person name="Larson L."/>
            <person name="Luoma S."/>
            <person name="White J."/>
            <person name="Alvarado L."/>
            <person name="Kodira C.D."/>
            <person name="Zeng Q."/>
            <person name="Oleary S."/>
            <person name="Yandava C."/>
            <person name="Denning D.W."/>
            <person name="Nierman W.C."/>
            <person name="Milne T."/>
            <person name="Madden K."/>
        </authorList>
    </citation>
    <scope>NUCLEOTIDE SEQUENCE [LARGE SCALE GENOMIC DNA]</scope>
    <source>
        <strain evidence="3">NIH 2624 / FGSC A1156</strain>
    </source>
</reference>
<dbReference type="VEuPathDB" id="FungiDB:ATEG_03570"/>
<dbReference type="InterPro" id="IPR012951">
    <property type="entry name" value="BBE"/>
</dbReference>
<evidence type="ECO:0000259" key="1">
    <source>
        <dbReference type="Pfam" id="PF08031"/>
    </source>
</evidence>